<dbReference type="EMBL" id="JAGZYH010000032">
    <property type="protein sequence ID" value="MBS6622301.1"/>
    <property type="molecule type" value="Genomic_DNA"/>
</dbReference>
<reference evidence="1" key="1">
    <citation type="submission" date="2021-02" db="EMBL/GenBank/DDBJ databases">
        <title>Infant gut strain persistence is associated with maternal origin, phylogeny, and functional potential including surface adhesion and iron acquisition.</title>
        <authorList>
            <person name="Lou Y.C."/>
        </authorList>
    </citation>
    <scope>NUCLEOTIDE SEQUENCE</scope>
    <source>
        <strain evidence="1">L2_039_000G1_dasL2_039_000G1_maxbin2.maxbin.077</strain>
    </source>
</reference>
<organism evidence="1 2">
    <name type="scientific">Faecalibacterium prausnitzii</name>
    <dbReference type="NCBI Taxonomy" id="853"/>
    <lineage>
        <taxon>Bacteria</taxon>
        <taxon>Bacillati</taxon>
        <taxon>Bacillota</taxon>
        <taxon>Clostridia</taxon>
        <taxon>Eubacteriales</taxon>
        <taxon>Oscillospiraceae</taxon>
        <taxon>Faecalibacterium</taxon>
    </lineage>
</organism>
<accession>A0A9E1GL25</accession>
<name>A0A9E1GL25_9FIRM</name>
<evidence type="ECO:0000313" key="2">
    <source>
        <dbReference type="Proteomes" id="UP000811365"/>
    </source>
</evidence>
<evidence type="ECO:0000313" key="1">
    <source>
        <dbReference type="EMBL" id="MBS6622301.1"/>
    </source>
</evidence>
<proteinExistence type="predicted"/>
<comment type="caution">
    <text evidence="1">The sequence shown here is derived from an EMBL/GenBank/DDBJ whole genome shotgun (WGS) entry which is preliminary data.</text>
</comment>
<sequence>MRLSDVLSKEPSLEFQQVDGFLKKKLPCGGQQRLDVGVVCRAFYCKNCGSDLTFSMGDKAKIACIGVTNYLVSIDCVLKCPRCATTVPIWYLVESRNEVTDTTVWVRILKRTEKLPENVSISHGAYGKYTEYLDKADRAFSDGLGAGAIVYLREIMEGITYQVAQNENINLIGQKGKRRPFKQSLEEVDKKCHIIPKEFSEKGYRLFSELSEVVHGNSDEETSLKKYSALKRLVIGILDNVKNNETLIKNSEEILQKIRELGWNDELDGE</sequence>
<gene>
    <name evidence="1" type="ORF">KH315_09095</name>
</gene>
<dbReference type="AlphaFoldDB" id="A0A9E1GL25"/>
<protein>
    <submittedName>
        <fullName evidence="1">Uncharacterized protein</fullName>
    </submittedName>
</protein>
<dbReference type="Proteomes" id="UP000811365">
    <property type="component" value="Unassembled WGS sequence"/>
</dbReference>